<evidence type="ECO:0000313" key="2">
    <source>
        <dbReference type="Proteomes" id="UP000182471"/>
    </source>
</evidence>
<protein>
    <submittedName>
        <fullName evidence="1">Uncharacterized protein</fullName>
    </submittedName>
</protein>
<accession>A0A1H9QFW3</accession>
<sequence>MERVYRHFDVGILVLYVNCTNFLKKRRKNGLKTENVLCKFIFFWYNNKCISRDGI</sequence>
<organism evidence="1 2">
    <name type="scientific">Lachnobacterium bovis</name>
    <dbReference type="NCBI Taxonomy" id="140626"/>
    <lineage>
        <taxon>Bacteria</taxon>
        <taxon>Bacillati</taxon>
        <taxon>Bacillota</taxon>
        <taxon>Clostridia</taxon>
        <taxon>Lachnospirales</taxon>
        <taxon>Lachnospiraceae</taxon>
        <taxon>Lachnobacterium</taxon>
    </lineage>
</organism>
<dbReference type="Proteomes" id="UP000182471">
    <property type="component" value="Unassembled WGS sequence"/>
</dbReference>
<gene>
    <name evidence="1" type="ORF">SAMN02910429_00525</name>
</gene>
<evidence type="ECO:0000313" key="1">
    <source>
        <dbReference type="EMBL" id="SER59426.1"/>
    </source>
</evidence>
<dbReference type="AlphaFoldDB" id="A0A1H9QFW3"/>
<name>A0A1H9QFW3_9FIRM</name>
<keyword evidence="2" id="KW-1185">Reference proteome</keyword>
<dbReference type="EMBL" id="FOGW01000006">
    <property type="protein sequence ID" value="SER59426.1"/>
    <property type="molecule type" value="Genomic_DNA"/>
</dbReference>
<proteinExistence type="predicted"/>
<reference evidence="2" key="1">
    <citation type="submission" date="2016-10" db="EMBL/GenBank/DDBJ databases">
        <authorList>
            <person name="Varghese N."/>
            <person name="Submissions S."/>
        </authorList>
    </citation>
    <scope>NUCLEOTIDE SEQUENCE [LARGE SCALE GENOMIC DNA]</scope>
    <source>
        <strain evidence="2">S1b</strain>
    </source>
</reference>